<evidence type="ECO:0000313" key="1">
    <source>
        <dbReference type="EMBL" id="DAD72758.1"/>
    </source>
</evidence>
<reference evidence="1" key="1">
    <citation type="journal article" date="2021" name="Proc. Natl. Acad. Sci. U.S.A.">
        <title>A Catalog of Tens of Thousands of Viruses from Human Metagenomes Reveals Hidden Associations with Chronic Diseases.</title>
        <authorList>
            <person name="Tisza M.J."/>
            <person name="Buck C.B."/>
        </authorList>
    </citation>
    <scope>NUCLEOTIDE SEQUENCE</scope>
    <source>
        <strain evidence="1">CtH8e11</strain>
    </source>
</reference>
<accession>A0A8S5LS30</accession>
<name>A0A8S5LS30_9CAUD</name>
<proteinExistence type="predicted"/>
<dbReference type="EMBL" id="BK015905">
    <property type="protein sequence ID" value="DAD72758.1"/>
    <property type="molecule type" value="Genomic_DNA"/>
</dbReference>
<protein>
    <submittedName>
        <fullName evidence="1">Uncharacterized protein</fullName>
    </submittedName>
</protein>
<sequence>MLTIPQDIPDFVLSSQLDNFTISADKRVTFVLKQANMVILQETYTQDASNQIHILDLFSLMEPYLIGSPMLQFSYEVSASSETTISKTFTVLLCRPIIPCSGVDFVTNYFLTTLAGRDKITSFNRTETLYLTTGSLSSGGTTIPVTAECIFVNEQNQLLKSTRSLGNVADYGICSIDVSPSRFTQSGYRLLRYTILAGARKQTFRVDQDEPESVGLKFRNSFRCVETFYFVGGNTVEPELTRNAAYFAGQYKNYYVDEQRKHTLNTGYIPEGMFNLADDVARATEVWLMDESGDIPITITESNTSRSDEDEGLFAFTISYIFASRYQQRLRLLPDIFDDSFDDTYN</sequence>
<organism evidence="1">
    <name type="scientific">Siphoviridae sp. ctH8e11</name>
    <dbReference type="NCBI Taxonomy" id="2827567"/>
    <lineage>
        <taxon>Viruses</taxon>
        <taxon>Duplodnaviria</taxon>
        <taxon>Heunggongvirae</taxon>
        <taxon>Uroviricota</taxon>
        <taxon>Caudoviricetes</taxon>
    </lineage>
</organism>